<dbReference type="EMBL" id="JADGIZ020000046">
    <property type="protein sequence ID" value="KAL2913444.1"/>
    <property type="molecule type" value="Genomic_DNA"/>
</dbReference>
<dbReference type="CDD" id="cd13957">
    <property type="entry name" value="PT_UbiA_Cox10"/>
    <property type="match status" value="1"/>
</dbReference>
<feature type="transmembrane region" description="Helical" evidence="11">
    <location>
        <begin position="188"/>
        <end position="207"/>
    </location>
</feature>
<evidence type="ECO:0000256" key="6">
    <source>
        <dbReference type="ARBA" id="ARBA00023128"/>
    </source>
</evidence>
<dbReference type="PROSITE" id="PS51318">
    <property type="entry name" value="TAT"/>
    <property type="match status" value="1"/>
</dbReference>
<reference evidence="12 13" key="1">
    <citation type="submission" date="2023-09" db="EMBL/GenBank/DDBJ databases">
        <title>Pangenome analysis of Batrachochytrium dendrobatidis and related Chytrids.</title>
        <authorList>
            <person name="Yacoub M.N."/>
            <person name="Stajich J.E."/>
            <person name="James T.Y."/>
        </authorList>
    </citation>
    <scope>NUCLEOTIDE SEQUENCE [LARGE SCALE GENOMIC DNA]</scope>
    <source>
        <strain evidence="12 13">JEL0888</strain>
    </source>
</reference>
<dbReference type="Pfam" id="PF01040">
    <property type="entry name" value="UbiA"/>
    <property type="match status" value="1"/>
</dbReference>
<feature type="region of interest" description="Disordered" evidence="10">
    <location>
        <begin position="29"/>
        <end position="68"/>
    </location>
</feature>
<dbReference type="PANTHER" id="PTHR43448">
    <property type="entry name" value="PROTOHEME IX FARNESYLTRANSFERASE, MITOCHONDRIAL"/>
    <property type="match status" value="1"/>
</dbReference>
<dbReference type="InterPro" id="IPR044878">
    <property type="entry name" value="UbiA_sf"/>
</dbReference>
<evidence type="ECO:0000256" key="1">
    <source>
        <dbReference type="ARBA" id="ARBA00004225"/>
    </source>
</evidence>
<evidence type="ECO:0000256" key="3">
    <source>
        <dbReference type="ARBA" id="ARBA00022692"/>
    </source>
</evidence>
<dbReference type="Proteomes" id="UP001527925">
    <property type="component" value="Unassembled WGS sequence"/>
</dbReference>
<gene>
    <name evidence="12" type="primary">COX10</name>
    <name evidence="12" type="ORF">HK105_207056</name>
</gene>
<evidence type="ECO:0000256" key="8">
    <source>
        <dbReference type="ARBA" id="ARBA00023136"/>
    </source>
</evidence>
<keyword evidence="5 11" id="KW-1133">Transmembrane helix</keyword>
<dbReference type="EC" id="2.5.1.-" evidence="9"/>
<evidence type="ECO:0000256" key="7">
    <source>
        <dbReference type="ARBA" id="ARBA00023133"/>
    </source>
</evidence>
<name>A0ABR4N1R3_9FUNG</name>
<dbReference type="Gene3D" id="1.10.357.140">
    <property type="entry name" value="UbiA prenyltransferase"/>
    <property type="match status" value="1"/>
</dbReference>
<dbReference type="GO" id="GO:0008495">
    <property type="term" value="F:protoheme IX farnesyltransferase activity"/>
    <property type="evidence" value="ECO:0007669"/>
    <property type="project" value="UniProtKB-EC"/>
</dbReference>
<evidence type="ECO:0000256" key="10">
    <source>
        <dbReference type="SAM" id="MobiDB-lite"/>
    </source>
</evidence>
<feature type="transmembrane region" description="Helical" evidence="11">
    <location>
        <begin position="341"/>
        <end position="359"/>
    </location>
</feature>
<protein>
    <recommendedName>
        <fullName evidence="9">Protoheme IX farnesyltransferase, mitochondrial</fullName>
        <ecNumber evidence="9">2.5.1.-</ecNumber>
    </recommendedName>
    <alternativeName>
        <fullName evidence="9">Heme O synthase</fullName>
    </alternativeName>
</protein>
<dbReference type="HAMAP" id="MF_00154">
    <property type="entry name" value="CyoE_CtaB"/>
    <property type="match status" value="1"/>
</dbReference>
<evidence type="ECO:0000256" key="5">
    <source>
        <dbReference type="ARBA" id="ARBA00022989"/>
    </source>
</evidence>
<feature type="transmembrane region" description="Helical" evidence="11">
    <location>
        <begin position="95"/>
        <end position="113"/>
    </location>
</feature>
<dbReference type="NCBIfam" id="TIGR01473">
    <property type="entry name" value="cyoE_ctaB"/>
    <property type="match status" value="1"/>
</dbReference>
<evidence type="ECO:0000256" key="2">
    <source>
        <dbReference type="ARBA" id="ARBA00022679"/>
    </source>
</evidence>
<keyword evidence="8 9" id="KW-0472">Membrane</keyword>
<accession>A0ABR4N1R3</accession>
<dbReference type="PANTHER" id="PTHR43448:SF2">
    <property type="entry name" value="PROTOHEME IX FARNESYLTRANSFERASE, MITOCHONDRIAL"/>
    <property type="match status" value="1"/>
</dbReference>
<evidence type="ECO:0000256" key="11">
    <source>
        <dbReference type="SAM" id="Phobius"/>
    </source>
</evidence>
<sequence length="388" mass="41034">MHTTRANTSHRAVVLQPSAALASAAAAGPATGPSAAAAAPAAQAEAAPKAQVQAPAAPGAPTDQPLEPDADVHLRWKLEPDFQLSFYKDLTKAKLSAFVVLTTMAGYAMAPGATSVASLVWTTVGTALCVASANSINLWVEAPYDAQMARTRNRVLVRQGMSPAHAFMAGTASGVTGVAMLYALVNPITAFLGGLNIIIYTCIYTPMKRTSIANTWAGSIVGAIPPMMGWAACTGGLELGAWVLGAILYAWQFPHFNALAWNLRPDYSKAGYRMMSVVDPGLNARVALRYSLVLFPLSYAVYALGIVTPWFLLDSSLVNGYMAWCAFRFWRDSTDGSARKLFFSSLVHLPLILALMMIHKAAVSAPAEELDAAAEGDADAEASVRPVQ</sequence>
<comment type="function">
    <text evidence="9">Converts protoheme IX and farnesyl diphosphate to heme O.</text>
</comment>
<keyword evidence="4" id="KW-0809">Transit peptide</keyword>
<keyword evidence="13" id="KW-1185">Reference proteome</keyword>
<evidence type="ECO:0000313" key="12">
    <source>
        <dbReference type="EMBL" id="KAL2913444.1"/>
    </source>
</evidence>
<comment type="caution">
    <text evidence="12">The sequence shown here is derived from an EMBL/GenBank/DDBJ whole genome shotgun (WGS) entry which is preliminary data.</text>
</comment>
<feature type="transmembrane region" description="Helical" evidence="11">
    <location>
        <begin position="290"/>
        <end position="313"/>
    </location>
</feature>
<dbReference type="PIRSF" id="PIRSF001773">
    <property type="entry name" value="COX10"/>
    <property type="match status" value="1"/>
</dbReference>
<feature type="compositionally biased region" description="Low complexity" evidence="10">
    <location>
        <begin position="29"/>
        <end position="61"/>
    </location>
</feature>
<dbReference type="InterPro" id="IPR006369">
    <property type="entry name" value="Protohaem_IX_farnesylTrfase"/>
</dbReference>
<proteinExistence type="inferred from homology"/>
<organism evidence="12 13">
    <name type="scientific">Polyrhizophydium stewartii</name>
    <dbReference type="NCBI Taxonomy" id="2732419"/>
    <lineage>
        <taxon>Eukaryota</taxon>
        <taxon>Fungi</taxon>
        <taxon>Fungi incertae sedis</taxon>
        <taxon>Chytridiomycota</taxon>
        <taxon>Chytridiomycota incertae sedis</taxon>
        <taxon>Chytridiomycetes</taxon>
        <taxon>Rhizophydiales</taxon>
        <taxon>Rhizophydiales incertae sedis</taxon>
        <taxon>Polyrhizophydium</taxon>
    </lineage>
</organism>
<dbReference type="InterPro" id="IPR006311">
    <property type="entry name" value="TAT_signal"/>
</dbReference>
<keyword evidence="3 11" id="KW-0812">Transmembrane</keyword>
<evidence type="ECO:0000256" key="4">
    <source>
        <dbReference type="ARBA" id="ARBA00022946"/>
    </source>
</evidence>
<comment type="similarity">
    <text evidence="9">Belongs to the ubiA prenyltransferase family.</text>
</comment>
<comment type="subcellular location">
    <subcellularLocation>
        <location evidence="1">Mitochondrion membrane</location>
        <topology evidence="1">Multi-pass membrane protein</topology>
    </subcellularLocation>
</comment>
<keyword evidence="2 9" id="KW-0808">Transferase</keyword>
<evidence type="ECO:0000256" key="9">
    <source>
        <dbReference type="PIRNR" id="PIRNR001773"/>
    </source>
</evidence>
<dbReference type="InterPro" id="IPR000537">
    <property type="entry name" value="UbiA_prenyltransferase"/>
</dbReference>
<evidence type="ECO:0000313" key="13">
    <source>
        <dbReference type="Proteomes" id="UP001527925"/>
    </source>
</evidence>
<keyword evidence="6 9" id="KW-0496">Mitochondrion</keyword>
<keyword evidence="7 9" id="KW-0350">Heme biosynthesis</keyword>
<dbReference type="InterPro" id="IPR016315">
    <property type="entry name" value="Protohaem_IX_farnesylTrfase_mt"/>
</dbReference>